<evidence type="ECO:0000313" key="15">
    <source>
        <dbReference type="Proteomes" id="UP000324632"/>
    </source>
</evidence>
<comment type="subcellular location">
    <subcellularLocation>
        <location evidence="1">Cell membrane</location>
        <topology evidence="1">Multi-pass membrane protein</topology>
    </subcellularLocation>
</comment>
<dbReference type="InterPro" id="IPR017452">
    <property type="entry name" value="GPCR_Rhodpsn_7TM"/>
</dbReference>
<evidence type="ECO:0000256" key="2">
    <source>
        <dbReference type="ARBA" id="ARBA00022475"/>
    </source>
</evidence>
<dbReference type="PANTHER" id="PTHR24231:SF48">
    <property type="entry name" value="G-PROTEIN COUPLED RECEPTORS FAMILY 1 PROFILE DOMAIN-CONTAINING PROTEIN"/>
    <property type="match status" value="1"/>
</dbReference>
<evidence type="ECO:0000256" key="10">
    <source>
        <dbReference type="ARBA" id="ARBA00023170"/>
    </source>
</evidence>
<dbReference type="GO" id="GO:0004930">
    <property type="term" value="F:G protein-coupled receptor activity"/>
    <property type="evidence" value="ECO:0007669"/>
    <property type="project" value="UniProtKB-KW"/>
</dbReference>
<reference evidence="14 15" key="1">
    <citation type="journal article" date="2019" name="Mol. Ecol. Resour.">
        <title>Chromosome-level genome assembly of Triplophysa tibetana, a fish adapted to the harsh high-altitude environment of the Tibetan Plateau.</title>
        <authorList>
            <person name="Yang X."/>
            <person name="Liu H."/>
            <person name="Ma Z."/>
            <person name="Zou Y."/>
            <person name="Zou M."/>
            <person name="Mao Y."/>
            <person name="Li X."/>
            <person name="Wang H."/>
            <person name="Chen T."/>
            <person name="Wang W."/>
            <person name="Yang R."/>
        </authorList>
    </citation>
    <scope>NUCLEOTIDE SEQUENCE [LARGE SCALE GENOMIC DNA]</scope>
    <source>
        <strain evidence="14">TTIB1903HZAU</strain>
        <tissue evidence="14">Muscle</tissue>
    </source>
</reference>
<keyword evidence="2" id="KW-1003">Cell membrane</keyword>
<evidence type="ECO:0000256" key="5">
    <source>
        <dbReference type="ARBA" id="ARBA00022989"/>
    </source>
</evidence>
<evidence type="ECO:0000256" key="8">
    <source>
        <dbReference type="ARBA" id="ARBA00023136"/>
    </source>
</evidence>
<keyword evidence="15" id="KW-1185">Reference proteome</keyword>
<name>A0A5A9MZ27_9TELE</name>
<dbReference type="EMBL" id="SOYY01000025">
    <property type="protein sequence ID" value="KAA0702323.1"/>
    <property type="molecule type" value="Genomic_DNA"/>
</dbReference>
<dbReference type="FunFam" id="1.20.1070.10:FF:000017">
    <property type="entry name" value="lysophosphatidic acid receptor 4"/>
    <property type="match status" value="1"/>
</dbReference>
<keyword evidence="11" id="KW-0807">Transducer</keyword>
<keyword evidence="7" id="KW-1064">Adaptive immunity</keyword>
<evidence type="ECO:0000256" key="11">
    <source>
        <dbReference type="ARBA" id="ARBA00023224"/>
    </source>
</evidence>
<dbReference type="InterPro" id="IPR000276">
    <property type="entry name" value="GPCR_Rhodpsn"/>
</dbReference>
<comment type="caution">
    <text evidence="14">The sequence shown here is derived from an EMBL/GenBank/DDBJ whole genome shotgun (WGS) entry which is preliminary data.</text>
</comment>
<protein>
    <submittedName>
        <fullName evidence="14">Cysteinyl leukotriene receptor 2</fullName>
    </submittedName>
</protein>
<dbReference type="PANTHER" id="PTHR24231">
    <property type="entry name" value="PURINOCEPTOR-RELATED G-PROTEIN COUPLED RECEPTOR"/>
    <property type="match status" value="1"/>
</dbReference>
<evidence type="ECO:0000256" key="1">
    <source>
        <dbReference type="ARBA" id="ARBA00004651"/>
    </source>
</evidence>
<feature type="transmembrane region" description="Helical" evidence="12">
    <location>
        <begin position="234"/>
        <end position="252"/>
    </location>
</feature>
<accession>A0A5A9MZ27</accession>
<evidence type="ECO:0000256" key="7">
    <source>
        <dbReference type="ARBA" id="ARBA00023130"/>
    </source>
</evidence>
<keyword evidence="6" id="KW-0297">G-protein coupled receptor</keyword>
<feature type="transmembrane region" description="Helical" evidence="12">
    <location>
        <begin position="20"/>
        <end position="45"/>
    </location>
</feature>
<keyword evidence="9" id="KW-1015">Disulfide bond</keyword>
<evidence type="ECO:0000259" key="13">
    <source>
        <dbReference type="PROSITE" id="PS50262"/>
    </source>
</evidence>
<organism evidence="14 15">
    <name type="scientific">Triplophysa tibetana</name>
    <dbReference type="NCBI Taxonomy" id="1572043"/>
    <lineage>
        <taxon>Eukaryota</taxon>
        <taxon>Metazoa</taxon>
        <taxon>Chordata</taxon>
        <taxon>Craniata</taxon>
        <taxon>Vertebrata</taxon>
        <taxon>Euteleostomi</taxon>
        <taxon>Actinopterygii</taxon>
        <taxon>Neopterygii</taxon>
        <taxon>Teleostei</taxon>
        <taxon>Ostariophysi</taxon>
        <taxon>Cypriniformes</taxon>
        <taxon>Nemacheilidae</taxon>
        <taxon>Triplophysa</taxon>
    </lineage>
</organism>
<keyword evidence="10 14" id="KW-0675">Receptor</keyword>
<keyword evidence="8 12" id="KW-0472">Membrane</keyword>
<dbReference type="PRINTS" id="PR00237">
    <property type="entry name" value="GPCRRHODOPSN"/>
</dbReference>
<evidence type="ECO:0000313" key="14">
    <source>
        <dbReference type="EMBL" id="KAA0702323.1"/>
    </source>
</evidence>
<dbReference type="Gene3D" id="1.20.1070.10">
    <property type="entry name" value="Rhodopsin 7-helix transmembrane proteins"/>
    <property type="match status" value="1"/>
</dbReference>
<evidence type="ECO:0000256" key="6">
    <source>
        <dbReference type="ARBA" id="ARBA00023040"/>
    </source>
</evidence>
<gene>
    <name evidence="14" type="ORF">E1301_Tti017915</name>
</gene>
<dbReference type="Pfam" id="PF00001">
    <property type="entry name" value="7tm_1"/>
    <property type="match status" value="1"/>
</dbReference>
<feature type="domain" description="G-protein coupled receptors family 1 profile" evidence="13">
    <location>
        <begin position="37"/>
        <end position="300"/>
    </location>
</feature>
<feature type="transmembrane region" description="Helical" evidence="12">
    <location>
        <begin position="97"/>
        <end position="119"/>
    </location>
</feature>
<feature type="transmembrane region" description="Helical" evidence="12">
    <location>
        <begin position="57"/>
        <end position="77"/>
    </location>
</feature>
<keyword evidence="5 12" id="KW-1133">Transmembrane helix</keyword>
<evidence type="ECO:0000256" key="12">
    <source>
        <dbReference type="SAM" id="Phobius"/>
    </source>
</evidence>
<sequence length="347" mass="39775">MEQSNLSNTTNNCSITEFKYTIYPATYLFIFTLGLIGNLISLFFFVRTWRTTASSPVNILMVNLLLSDLMTVCSLPLRASYFLMESHWAFGDVTCRIMSYIFYINMYGSIYFLMVLSVVRFVAIVKPFQYIRWQSSRRAWMICIVVWLIVSLTSIPLLRAGTSEGEHGKTKCLELDTSLLGTIIILNRGVLVLGFVMPFAVISVCYVFAAFYLLKLKNQRSPRSQFNRKKSCSLVIIVLLIFFTCFMPYHVVRTIFLEAEMEVKKNGYGESCYYIQRLREAAVVTHCLASGNSCLDPLLFFFVGENFISFWRENTSRRQSCIIEQSVKEPDRKRVKTGVLCLGPVGT</sequence>
<keyword evidence="3 12" id="KW-0812">Transmembrane</keyword>
<feature type="transmembrane region" description="Helical" evidence="12">
    <location>
        <begin position="139"/>
        <end position="158"/>
    </location>
</feature>
<dbReference type="PRINTS" id="PR01157">
    <property type="entry name" value="P2YPURNOCPTR"/>
</dbReference>
<feature type="transmembrane region" description="Helical" evidence="12">
    <location>
        <begin position="190"/>
        <end position="214"/>
    </location>
</feature>
<keyword evidence="4" id="KW-0391">Immunity</keyword>
<dbReference type="AlphaFoldDB" id="A0A5A9MZ27"/>
<dbReference type="GO" id="GO:0005886">
    <property type="term" value="C:plasma membrane"/>
    <property type="evidence" value="ECO:0007669"/>
    <property type="project" value="UniProtKB-SubCell"/>
</dbReference>
<dbReference type="PROSITE" id="PS50262">
    <property type="entry name" value="G_PROTEIN_RECEP_F1_2"/>
    <property type="match status" value="1"/>
</dbReference>
<evidence type="ECO:0000256" key="3">
    <source>
        <dbReference type="ARBA" id="ARBA00022692"/>
    </source>
</evidence>
<proteinExistence type="predicted"/>
<evidence type="ECO:0000256" key="9">
    <source>
        <dbReference type="ARBA" id="ARBA00023157"/>
    </source>
</evidence>
<dbReference type="SUPFAM" id="SSF81321">
    <property type="entry name" value="Family A G protein-coupled receptor-like"/>
    <property type="match status" value="1"/>
</dbReference>
<evidence type="ECO:0000256" key="4">
    <source>
        <dbReference type="ARBA" id="ARBA00022859"/>
    </source>
</evidence>
<dbReference type="GO" id="GO:0002250">
    <property type="term" value="P:adaptive immune response"/>
    <property type="evidence" value="ECO:0007669"/>
    <property type="project" value="UniProtKB-KW"/>
</dbReference>
<dbReference type="Proteomes" id="UP000324632">
    <property type="component" value="Chromosome 25"/>
</dbReference>